<evidence type="ECO:0000256" key="1">
    <source>
        <dbReference type="SAM" id="Phobius"/>
    </source>
</evidence>
<keyword evidence="1" id="KW-0472">Membrane</keyword>
<dbReference type="NCBIfam" id="NF040863">
    <property type="entry name" value="HgcA_corrinoid"/>
    <property type="match status" value="1"/>
</dbReference>
<sequence length="347" mass="36732">MPEIPGYRRWHFVERFLETPAGPVPVVKTRLERPDRLGAALVRLGVGRGDYRVAPGLYAVGSPGPESPVLATANYKLTFDSLRRELSGLDAWLLVLDTRGVNVWCAAGKGTFGTRELVRRIGAVGLERVVRHRRVVVPQLGAPGVNAREVKAGSGFRVLFGPVRAADAPAYLAAGMKATPAMRRVDFPAAERVKVGLVEFANERKTLAWAAVAFFALAGLGSGWFSFARAFTGLCWGMGSLLLGFLAGNVLLPLLLPRLPGRAFSLKGAEAGILAGAAALLAGLPAAGAAGAWLGAVVGGSWWGMHFTGSSTYTSPTGVEREMRRAIPAQAAGLLAALALWRWGLGW</sequence>
<organism evidence="3 4">
    <name type="scientific">Fundidesulfovibrio magnetotacticus</name>
    <dbReference type="NCBI Taxonomy" id="2730080"/>
    <lineage>
        <taxon>Bacteria</taxon>
        <taxon>Pseudomonadati</taxon>
        <taxon>Thermodesulfobacteriota</taxon>
        <taxon>Desulfovibrionia</taxon>
        <taxon>Desulfovibrionales</taxon>
        <taxon>Desulfovibrionaceae</taxon>
        <taxon>Fundidesulfovibrio</taxon>
    </lineage>
</organism>
<dbReference type="AlphaFoldDB" id="A0A6V8LSW5"/>
<keyword evidence="1" id="KW-1133">Transmembrane helix</keyword>
<reference evidence="3 4" key="1">
    <citation type="submission" date="2020-04" db="EMBL/GenBank/DDBJ databases">
        <authorList>
            <consortium name="Desulfovibrio sp. FSS-1 genome sequencing consortium"/>
            <person name="Shimoshige H."/>
            <person name="Kobayashi H."/>
            <person name="Maekawa T."/>
        </authorList>
    </citation>
    <scope>NUCLEOTIDE SEQUENCE [LARGE SCALE GENOMIC DNA]</scope>
    <source>
        <strain evidence="3 4">SIID29052-01</strain>
    </source>
</reference>
<evidence type="ECO:0000313" key="3">
    <source>
        <dbReference type="EMBL" id="GFK94050.1"/>
    </source>
</evidence>
<name>A0A6V8LSW5_9BACT</name>
<dbReference type="Gene3D" id="3.40.50.11600">
    <property type="match status" value="1"/>
</dbReference>
<keyword evidence="4" id="KW-1185">Reference proteome</keyword>
<feature type="transmembrane region" description="Helical" evidence="1">
    <location>
        <begin position="207"/>
        <end position="227"/>
    </location>
</feature>
<gene>
    <name evidence="3" type="primary">acsC_1</name>
    <name evidence="3" type="ORF">NNJEOMEG_01889</name>
</gene>
<proteinExistence type="predicted"/>
<dbReference type="InterPro" id="IPR016041">
    <property type="entry name" value="Ac-CoA_synth_d_su_TIM-brl"/>
</dbReference>
<dbReference type="Pfam" id="PF03599">
    <property type="entry name" value="CdhD"/>
    <property type="match status" value="1"/>
</dbReference>
<dbReference type="EMBL" id="BLTE01000007">
    <property type="protein sequence ID" value="GFK94050.1"/>
    <property type="molecule type" value="Genomic_DNA"/>
</dbReference>
<feature type="domain" description="CO dehydrogenase/acetyl-CoA synthase delta subunit TIM barrel" evidence="2">
    <location>
        <begin position="52"/>
        <end position="151"/>
    </location>
</feature>
<dbReference type="Proteomes" id="UP000494245">
    <property type="component" value="Unassembled WGS sequence"/>
</dbReference>
<protein>
    <submittedName>
        <fullName evidence="3">Corrinoid/iron-sulfur protein large subunit</fullName>
    </submittedName>
</protein>
<evidence type="ECO:0000313" key="4">
    <source>
        <dbReference type="Proteomes" id="UP000494245"/>
    </source>
</evidence>
<feature type="transmembrane region" description="Helical" evidence="1">
    <location>
        <begin position="276"/>
        <end position="305"/>
    </location>
</feature>
<feature type="transmembrane region" description="Helical" evidence="1">
    <location>
        <begin position="234"/>
        <end position="256"/>
    </location>
</feature>
<comment type="caution">
    <text evidence="3">The sequence shown here is derived from an EMBL/GenBank/DDBJ whole genome shotgun (WGS) entry which is preliminary data.</text>
</comment>
<accession>A0A6V8LSW5</accession>
<reference evidence="3 4" key="2">
    <citation type="submission" date="2020-05" db="EMBL/GenBank/DDBJ databases">
        <title>Draft genome sequence of Desulfovibrio sp. strainFSS-1.</title>
        <authorList>
            <person name="Shimoshige H."/>
            <person name="Kobayashi H."/>
            <person name="Maekawa T."/>
        </authorList>
    </citation>
    <scope>NUCLEOTIDE SEQUENCE [LARGE SCALE GENOMIC DNA]</scope>
    <source>
        <strain evidence="3 4">SIID29052-01</strain>
    </source>
</reference>
<keyword evidence="1" id="KW-0812">Transmembrane</keyword>
<evidence type="ECO:0000259" key="2">
    <source>
        <dbReference type="Pfam" id="PF03599"/>
    </source>
</evidence>